<dbReference type="PANTHER" id="PTHR47765:SF2">
    <property type="entry name" value="EXONUCLEASE MUT-7 HOMOLOG"/>
    <property type="match status" value="1"/>
</dbReference>
<dbReference type="PANTHER" id="PTHR47765">
    <property type="entry name" value="3'-5' EXONUCLEASE DOMAIN-CONTAINING PROTEIN"/>
    <property type="match status" value="1"/>
</dbReference>
<dbReference type="RefSeq" id="XP_011314177.1">
    <property type="nucleotide sequence ID" value="XM_011315875.1"/>
</dbReference>
<keyword evidence="3" id="KW-1185">Reference proteome</keyword>
<dbReference type="InterPro" id="IPR002562">
    <property type="entry name" value="3'-5'_exonuclease_dom"/>
</dbReference>
<accession>A0A9R1UBD0</accession>
<sequence length="880" mass="100301">MAQIRHQGRHSREDSAPPGNSHSTNQQSDLSFFTSIDEATKTWLKNLHHIWDLWKESEAVTKTLYDYFDTAPNPYLSTLRLLVNTADFNNIKPKASLALTVMNDFRKWLSVQKAMYTECLVPDLKLAALRLVMKQKSMKLVELVSNAYELETNNELFLPFLKGMLHEKKYKEVAQYATILHLESHFSHPEVLLLPLILQTKNTIAEDFMASCPEIQKSFIVYLDDLLSPSKIMQHVLDDYITSNDIPDVKMSTCHSRPMMKLIARLIKDYNFSSEICPNLNRKRGESALHFLIYKRFVDGTLSSECWREMAREAVGNDPRLQLSLVSGITSYDIDEALYWARTFNIPEDQLPLAIAGLNAQVPQQSAPHEPEESWDEPQDGIAYHTLKIPRDRVKLVDSPQTFSQFINQEMRGITMVGIDAEWKPSFGVKKSELAVIQVATENAVFILDVTTLRPENSEIWKQLSVKLLGNRSIVKIGFGLTHDITMFKESLPALGEIRVGQSGFLDLQHLWHKLATEYKLNLEFQGDQNFNRGSLSKLVEITLGNRLNKNDQFSNWERRPLRESQIIYAALDAYCLLEVWDKLAGICLAREIPFFEICGELQHLPHQSPCKPMKKTKEQAQGGNSKDTGGMGEQGKIDGEGFGRSIPAHQWRVVCDSMLCGLAKQLRMCGCDCVNIEFDRGGHQSARIAGNEKRVLLTRHANHQKLAELADLSPENCYKVLNDKPDCQLQEVLSHFNIKLTEEDIFSRCQICNGDEFILLSNNTLWDLMRRFGNRENHSNPPRGNPRYDSDRYVMESSSRNTPAETRSNRPWSLSTNTLNAANCTTKYGAKIQVKKVPRSVLKSVPQFYVCEGCGKVYWDGPHLERTLNGILKDIISRN</sequence>
<evidence type="ECO:0000313" key="3">
    <source>
        <dbReference type="Proteomes" id="UP000694866"/>
    </source>
</evidence>
<dbReference type="GeneID" id="105273439"/>
<dbReference type="Gene3D" id="3.30.420.10">
    <property type="entry name" value="Ribonuclease H-like superfamily/Ribonuclease H"/>
    <property type="match status" value="1"/>
</dbReference>
<gene>
    <name evidence="4 5 6" type="primary">Nbr</name>
</gene>
<evidence type="ECO:0000313" key="6">
    <source>
        <dbReference type="RefSeq" id="XP_011314177.1"/>
    </source>
</evidence>
<accession>A0A9R1TRY8</accession>
<feature type="region of interest" description="Disordered" evidence="1">
    <location>
        <begin position="774"/>
        <end position="813"/>
    </location>
</feature>
<dbReference type="InterPro" id="IPR002782">
    <property type="entry name" value="Mut7-C_RNAse_dom"/>
</dbReference>
<dbReference type="OrthoDB" id="18193at2759"/>
<keyword evidence="4 5" id="KW-0540">Nuclease</keyword>
<organism evidence="3 5">
    <name type="scientific">Fopius arisanus</name>
    <dbReference type="NCBI Taxonomy" id="64838"/>
    <lineage>
        <taxon>Eukaryota</taxon>
        <taxon>Metazoa</taxon>
        <taxon>Ecdysozoa</taxon>
        <taxon>Arthropoda</taxon>
        <taxon>Hexapoda</taxon>
        <taxon>Insecta</taxon>
        <taxon>Pterygota</taxon>
        <taxon>Neoptera</taxon>
        <taxon>Endopterygota</taxon>
        <taxon>Hymenoptera</taxon>
        <taxon>Apocrita</taxon>
        <taxon>Ichneumonoidea</taxon>
        <taxon>Braconidae</taxon>
        <taxon>Opiinae</taxon>
        <taxon>Fopius</taxon>
    </lineage>
</organism>
<feature type="region of interest" description="Disordered" evidence="1">
    <location>
        <begin position="1"/>
        <end position="27"/>
    </location>
</feature>
<feature type="region of interest" description="Disordered" evidence="1">
    <location>
        <begin position="610"/>
        <end position="640"/>
    </location>
</feature>
<dbReference type="SUPFAM" id="SSF53098">
    <property type="entry name" value="Ribonuclease H-like"/>
    <property type="match status" value="1"/>
</dbReference>
<evidence type="ECO:0000313" key="4">
    <source>
        <dbReference type="RefSeq" id="XP_011314175.1"/>
    </source>
</evidence>
<dbReference type="RefSeq" id="XP_011314175.1">
    <property type="nucleotide sequence ID" value="XM_011315873.1"/>
</dbReference>
<dbReference type="KEGG" id="fas:105273439"/>
<keyword evidence="4 5" id="KW-0378">Hydrolase</keyword>
<keyword evidence="4 5" id="KW-0269">Exonuclease</keyword>
<dbReference type="InterPro" id="IPR012337">
    <property type="entry name" value="RNaseH-like_sf"/>
</dbReference>
<dbReference type="GO" id="GO:0003676">
    <property type="term" value="F:nucleic acid binding"/>
    <property type="evidence" value="ECO:0007669"/>
    <property type="project" value="InterPro"/>
</dbReference>
<dbReference type="InterPro" id="IPR052408">
    <property type="entry name" value="Exonuclease_MUT-7-like"/>
</dbReference>
<dbReference type="Pfam" id="PF01927">
    <property type="entry name" value="Mut7-C"/>
    <property type="match status" value="2"/>
</dbReference>
<accession>A0A9R1TR11</accession>
<name>A0A9R1UBD0_9HYME</name>
<evidence type="ECO:0000256" key="1">
    <source>
        <dbReference type="SAM" id="MobiDB-lite"/>
    </source>
</evidence>
<dbReference type="InterPro" id="IPR036397">
    <property type="entry name" value="RNaseH_sf"/>
</dbReference>
<dbReference type="RefSeq" id="XP_011314176.1">
    <property type="nucleotide sequence ID" value="XM_011315874.1"/>
</dbReference>
<reference evidence="4 5" key="1">
    <citation type="submission" date="2025-04" db="UniProtKB">
        <authorList>
            <consortium name="RefSeq"/>
        </authorList>
    </citation>
    <scope>IDENTIFICATION</scope>
    <source>
        <strain evidence="4 5">USDA-PBARC FA_bdor</strain>
        <tissue evidence="4 5">Whole organism</tissue>
    </source>
</reference>
<evidence type="ECO:0000313" key="5">
    <source>
        <dbReference type="RefSeq" id="XP_011314176.1"/>
    </source>
</evidence>
<dbReference type="Pfam" id="PF01612">
    <property type="entry name" value="DNA_pol_A_exo1"/>
    <property type="match status" value="1"/>
</dbReference>
<dbReference type="CTD" id="35385"/>
<feature type="compositionally biased region" description="Polar residues" evidence="1">
    <location>
        <begin position="797"/>
        <end position="813"/>
    </location>
</feature>
<dbReference type="AlphaFoldDB" id="A0A9R1UBD0"/>
<protein>
    <submittedName>
        <fullName evidence="4 5">Exonuclease mut-7 homolog</fullName>
    </submittedName>
</protein>
<evidence type="ECO:0000259" key="2">
    <source>
        <dbReference type="SMART" id="SM00474"/>
    </source>
</evidence>
<feature type="compositionally biased region" description="Polar residues" evidence="1">
    <location>
        <begin position="18"/>
        <end position="27"/>
    </location>
</feature>
<dbReference type="GO" id="GO:0008408">
    <property type="term" value="F:3'-5' exonuclease activity"/>
    <property type="evidence" value="ECO:0007669"/>
    <property type="project" value="InterPro"/>
</dbReference>
<proteinExistence type="predicted"/>
<dbReference type="GO" id="GO:0006139">
    <property type="term" value="P:nucleobase-containing compound metabolic process"/>
    <property type="evidence" value="ECO:0007669"/>
    <property type="project" value="InterPro"/>
</dbReference>
<feature type="domain" description="3'-5' exonuclease" evidence="2">
    <location>
        <begin position="394"/>
        <end position="589"/>
    </location>
</feature>
<dbReference type="SMART" id="SM00474">
    <property type="entry name" value="35EXOc"/>
    <property type="match status" value="1"/>
</dbReference>
<dbReference type="Proteomes" id="UP000694866">
    <property type="component" value="Unplaced"/>
</dbReference>